<evidence type="ECO:0000313" key="2">
    <source>
        <dbReference type="Proteomes" id="UP000666240"/>
    </source>
</evidence>
<accession>A0A8J7UJG0</accession>
<protein>
    <submittedName>
        <fullName evidence="1">Uncharacterized protein</fullName>
    </submittedName>
</protein>
<dbReference type="Proteomes" id="UP000666240">
    <property type="component" value="Unassembled WGS sequence"/>
</dbReference>
<proteinExistence type="predicted"/>
<keyword evidence="2" id="KW-1185">Reference proteome</keyword>
<comment type="caution">
    <text evidence="1">The sequence shown here is derived from an EMBL/GenBank/DDBJ whole genome shotgun (WGS) entry which is preliminary data.</text>
</comment>
<name>A0A8J7UJG0_9HYPH</name>
<dbReference type="EMBL" id="JAGIYY010000002">
    <property type="protein sequence ID" value="MBP0438825.1"/>
    <property type="molecule type" value="Genomic_DNA"/>
</dbReference>
<reference evidence="1" key="1">
    <citation type="submission" date="2021-03" db="EMBL/GenBank/DDBJ databases">
        <title>Genome sequencing and assembly of Tianweitania sediminis.</title>
        <authorList>
            <person name="Chhetri G."/>
        </authorList>
    </citation>
    <scope>NUCLEOTIDE SEQUENCE</scope>
    <source>
        <strain evidence="1">Z8</strain>
    </source>
</reference>
<sequence length="132" mass="13976">MHALQISHDDLAIAEALDTLELELALQVQDVSVVGFETALAQALAGLKGELLFRMPGDILPDAREIAAVSVPDEEAARRKVLLVVLAHDGTTMRVQDAGDVDHAVGSLARSMAGVIDSFSASEQADEHPILL</sequence>
<organism evidence="1 2">
    <name type="scientific">Tianweitania sediminis</name>
    <dbReference type="NCBI Taxonomy" id="1502156"/>
    <lineage>
        <taxon>Bacteria</taxon>
        <taxon>Pseudomonadati</taxon>
        <taxon>Pseudomonadota</taxon>
        <taxon>Alphaproteobacteria</taxon>
        <taxon>Hyphomicrobiales</taxon>
        <taxon>Phyllobacteriaceae</taxon>
        <taxon>Tianweitania</taxon>
    </lineage>
</organism>
<gene>
    <name evidence="1" type="ORF">J5Y06_09205</name>
</gene>
<dbReference type="RefSeq" id="WP_209334837.1">
    <property type="nucleotide sequence ID" value="NZ_JAGIYY010000002.1"/>
</dbReference>
<dbReference type="AlphaFoldDB" id="A0A8J7UJG0"/>
<evidence type="ECO:0000313" key="1">
    <source>
        <dbReference type="EMBL" id="MBP0438825.1"/>
    </source>
</evidence>